<reference evidence="1 2" key="1">
    <citation type="journal article" date="2017" name="Nature">
        <title>The Apostasia genome and the evolution of orchids.</title>
        <authorList>
            <person name="Zhang G.Q."/>
            <person name="Liu K.W."/>
            <person name="Li Z."/>
            <person name="Lohaus R."/>
            <person name="Hsiao Y.Y."/>
            <person name="Niu S.C."/>
            <person name="Wang J.Y."/>
            <person name="Lin Y.C."/>
            <person name="Xu Q."/>
            <person name="Chen L.J."/>
            <person name="Yoshida K."/>
            <person name="Fujiwara S."/>
            <person name="Wang Z.W."/>
            <person name="Zhang Y.Q."/>
            <person name="Mitsuda N."/>
            <person name="Wang M."/>
            <person name="Liu G.H."/>
            <person name="Pecoraro L."/>
            <person name="Huang H.X."/>
            <person name="Xiao X.J."/>
            <person name="Lin M."/>
            <person name="Wu X.Y."/>
            <person name="Wu W.L."/>
            <person name="Chen Y.Y."/>
            <person name="Chang S.B."/>
            <person name="Sakamoto S."/>
            <person name="Ohme-Takagi M."/>
            <person name="Yagi M."/>
            <person name="Zeng S.J."/>
            <person name="Shen C.Y."/>
            <person name="Yeh C.M."/>
            <person name="Luo Y.B."/>
            <person name="Tsai W.C."/>
            <person name="Van de Peer Y."/>
            <person name="Liu Z.J."/>
        </authorList>
    </citation>
    <scope>NUCLEOTIDE SEQUENCE [LARGE SCALE GENOMIC DNA]</scope>
    <source>
        <strain evidence="2">cv. Shenzhen</strain>
        <tissue evidence="1">Stem</tissue>
    </source>
</reference>
<keyword evidence="2" id="KW-1185">Reference proteome</keyword>
<dbReference type="Proteomes" id="UP000236161">
    <property type="component" value="Unassembled WGS sequence"/>
</dbReference>
<gene>
    <name evidence="1" type="ORF">AXF42_Ash009778</name>
</gene>
<proteinExistence type="predicted"/>
<name>A0A2I0AX19_9ASPA</name>
<sequence length="269" mass="31165">MQKAKSSFQPRFTDPSAESFFKLVFSTPILILRPMNRNKVDDVINGIIDLNGWHKWLECCRTLCPHIETMIQVRGYKSEWTNLNQVAVYYLLKRRVFDIVEIILICMKECLHLNRQGSSIRSFRFGNIICDLFLSHYGFDLSREFVDKAYYSWSIDSFKLHQPKPSYRTMRPLASSQPSFSTAAVFTPQFANFLVEAIQEIREISKSNTEHFETLQVEVNSLVCHTNTLNGYFNTLNQVVSKIEVILLDLKKEVKAISDRLKASSSSKK</sequence>
<evidence type="ECO:0000313" key="1">
    <source>
        <dbReference type="EMBL" id="PKA60094.1"/>
    </source>
</evidence>
<organism evidence="1 2">
    <name type="scientific">Apostasia shenzhenica</name>
    <dbReference type="NCBI Taxonomy" id="1088818"/>
    <lineage>
        <taxon>Eukaryota</taxon>
        <taxon>Viridiplantae</taxon>
        <taxon>Streptophyta</taxon>
        <taxon>Embryophyta</taxon>
        <taxon>Tracheophyta</taxon>
        <taxon>Spermatophyta</taxon>
        <taxon>Magnoliopsida</taxon>
        <taxon>Liliopsida</taxon>
        <taxon>Asparagales</taxon>
        <taxon>Orchidaceae</taxon>
        <taxon>Apostasioideae</taxon>
        <taxon>Apostasia</taxon>
    </lineage>
</organism>
<accession>A0A2I0AX19</accession>
<evidence type="ECO:0000313" key="2">
    <source>
        <dbReference type="Proteomes" id="UP000236161"/>
    </source>
</evidence>
<dbReference type="AlphaFoldDB" id="A0A2I0AX19"/>
<protein>
    <submittedName>
        <fullName evidence="1">Uncharacterized protein</fullName>
    </submittedName>
</protein>
<dbReference type="EMBL" id="KZ451942">
    <property type="protein sequence ID" value="PKA60094.1"/>
    <property type="molecule type" value="Genomic_DNA"/>
</dbReference>